<sequence>MQGPPRLMFLLDSVGRGLLQTCCSCVGTYPARLTKNSMTDAISLPHLFTRSHNTSRQNSSPNKPRIKGASHLELVVLVSWHSIGTSPLQIEGDPMPGGATLMGSSIMRHVRERKEKEKKLTRLVTNTPSTSVWIFQKRPQCLEKRIQLPALAVSLIVVKRHAIQA</sequence>
<evidence type="ECO:0008006" key="3">
    <source>
        <dbReference type="Google" id="ProtNLM"/>
    </source>
</evidence>
<keyword evidence="2" id="KW-1185">Reference proteome</keyword>
<gene>
    <name evidence="1" type="primary">AVEN_203762_1</name>
    <name evidence="1" type="ORF">CEXT_423741</name>
</gene>
<reference evidence="1 2" key="1">
    <citation type="submission" date="2021-06" db="EMBL/GenBank/DDBJ databases">
        <title>Caerostris extrusa draft genome.</title>
        <authorList>
            <person name="Kono N."/>
            <person name="Arakawa K."/>
        </authorList>
    </citation>
    <scope>NUCLEOTIDE SEQUENCE [LARGE SCALE GENOMIC DNA]</scope>
</reference>
<evidence type="ECO:0000313" key="1">
    <source>
        <dbReference type="EMBL" id="GIY99870.1"/>
    </source>
</evidence>
<name>A0AAV4Y1K8_CAEEX</name>
<protein>
    <recommendedName>
        <fullName evidence="3">Secreted protein</fullName>
    </recommendedName>
</protein>
<dbReference type="Proteomes" id="UP001054945">
    <property type="component" value="Unassembled WGS sequence"/>
</dbReference>
<organism evidence="1 2">
    <name type="scientific">Caerostris extrusa</name>
    <name type="common">Bark spider</name>
    <name type="synonym">Caerostris bankana</name>
    <dbReference type="NCBI Taxonomy" id="172846"/>
    <lineage>
        <taxon>Eukaryota</taxon>
        <taxon>Metazoa</taxon>
        <taxon>Ecdysozoa</taxon>
        <taxon>Arthropoda</taxon>
        <taxon>Chelicerata</taxon>
        <taxon>Arachnida</taxon>
        <taxon>Araneae</taxon>
        <taxon>Araneomorphae</taxon>
        <taxon>Entelegynae</taxon>
        <taxon>Araneoidea</taxon>
        <taxon>Araneidae</taxon>
        <taxon>Caerostris</taxon>
    </lineage>
</organism>
<proteinExistence type="predicted"/>
<dbReference type="AlphaFoldDB" id="A0AAV4Y1K8"/>
<evidence type="ECO:0000313" key="2">
    <source>
        <dbReference type="Proteomes" id="UP001054945"/>
    </source>
</evidence>
<comment type="caution">
    <text evidence="1">The sequence shown here is derived from an EMBL/GenBank/DDBJ whole genome shotgun (WGS) entry which is preliminary data.</text>
</comment>
<accession>A0AAV4Y1K8</accession>
<dbReference type="EMBL" id="BPLR01001092">
    <property type="protein sequence ID" value="GIY99870.1"/>
    <property type="molecule type" value="Genomic_DNA"/>
</dbReference>